<evidence type="ECO:0000259" key="1">
    <source>
        <dbReference type="PROSITE" id="PS50943"/>
    </source>
</evidence>
<evidence type="ECO:0000313" key="5">
    <source>
        <dbReference type="Proteomes" id="UP000256817"/>
    </source>
</evidence>
<keyword evidence="5" id="KW-1185">Reference proteome</keyword>
<dbReference type="Gene3D" id="1.10.260.40">
    <property type="entry name" value="lambda repressor-like DNA-binding domains"/>
    <property type="match status" value="1"/>
</dbReference>
<sequence>MSNIQYITDERGQKISAVIPIALFEKLIHNSELDELYQLVQNDTGASDDVQYPNEVINILTAKNCTMQAAWRIYRGMTQKQVAEKLGIKQSTVSEFEKSERPRKENIERLAELYHCKPEQLILE</sequence>
<dbReference type="Proteomes" id="UP000256817">
    <property type="component" value="Unassembled WGS sequence"/>
</dbReference>
<dbReference type="Pfam" id="PF01381">
    <property type="entry name" value="HTH_3"/>
    <property type="match status" value="1"/>
</dbReference>
<evidence type="ECO:0000313" key="2">
    <source>
        <dbReference type="EMBL" id="RRO11481.1"/>
    </source>
</evidence>
<evidence type="ECO:0000313" key="4">
    <source>
        <dbReference type="Proteomes" id="UP000256540"/>
    </source>
</evidence>
<evidence type="ECO:0000313" key="3">
    <source>
        <dbReference type="EMBL" id="RRO16012.1"/>
    </source>
</evidence>
<feature type="domain" description="HTH cro/C1-type" evidence="1">
    <location>
        <begin position="70"/>
        <end position="121"/>
    </location>
</feature>
<dbReference type="EMBL" id="QHJS02000049">
    <property type="protein sequence ID" value="RRO16012.1"/>
    <property type="molecule type" value="Genomic_DNA"/>
</dbReference>
<dbReference type="CDD" id="cd00093">
    <property type="entry name" value="HTH_XRE"/>
    <property type="match status" value="1"/>
</dbReference>
<protein>
    <submittedName>
        <fullName evidence="3">Helix-turn-helix domain-containing protein</fullName>
    </submittedName>
</protein>
<dbReference type="GO" id="GO:0003677">
    <property type="term" value="F:DNA binding"/>
    <property type="evidence" value="ECO:0007669"/>
    <property type="project" value="InterPro"/>
</dbReference>
<dbReference type="InterPro" id="IPR001387">
    <property type="entry name" value="Cro/C1-type_HTH"/>
</dbReference>
<dbReference type="PROSITE" id="PS50943">
    <property type="entry name" value="HTH_CROC1"/>
    <property type="match status" value="1"/>
</dbReference>
<accession>A0AA93DMZ6</accession>
<dbReference type="SUPFAM" id="SSF47413">
    <property type="entry name" value="lambda repressor-like DNA-binding domains"/>
    <property type="match status" value="1"/>
</dbReference>
<dbReference type="SMART" id="SM00530">
    <property type="entry name" value="HTH_XRE"/>
    <property type="match status" value="1"/>
</dbReference>
<proteinExistence type="predicted"/>
<dbReference type="AlphaFoldDB" id="A0AA93DMZ6"/>
<dbReference type="RefSeq" id="WP_102118100.1">
    <property type="nucleotide sequence ID" value="NZ_CP086253.1"/>
</dbReference>
<dbReference type="Proteomes" id="UP000256540">
    <property type="component" value="Unassembled WGS sequence"/>
</dbReference>
<reference evidence="4 5" key="1">
    <citation type="submission" date="2018-11" db="EMBL/GenBank/DDBJ databases">
        <title>Draft genome sequences of proposed Pectobacterium aquaticum sp. nov. isolated in France from fresh water.</title>
        <authorList>
            <person name="Pedron J."/>
            <person name="Barny M.A."/>
        </authorList>
    </citation>
    <scope>NUCLEOTIDE SEQUENCE [LARGE SCALE GENOMIC DNA]</scope>
    <source>
        <strain evidence="3 4">A127-S21-F16</strain>
        <strain evidence="2 5">A35-S23-M15</strain>
    </source>
</reference>
<dbReference type="EMBL" id="QHJW02000005">
    <property type="protein sequence ID" value="RRO11481.1"/>
    <property type="molecule type" value="Genomic_DNA"/>
</dbReference>
<dbReference type="InterPro" id="IPR010982">
    <property type="entry name" value="Lambda_DNA-bd_dom_sf"/>
</dbReference>
<name>A0AA93DMZ6_9GAMM</name>
<comment type="caution">
    <text evidence="3">The sequence shown here is derived from an EMBL/GenBank/DDBJ whole genome shotgun (WGS) entry which is preliminary data.</text>
</comment>
<gene>
    <name evidence="3" type="ORF">DMB84_015995</name>
    <name evidence="2" type="ORF">DMB85_003065</name>
</gene>
<organism evidence="3 4">
    <name type="scientific">Pectobacterium aquaticum</name>
    <dbReference type="NCBI Taxonomy" id="2204145"/>
    <lineage>
        <taxon>Bacteria</taxon>
        <taxon>Pseudomonadati</taxon>
        <taxon>Pseudomonadota</taxon>
        <taxon>Gammaproteobacteria</taxon>
        <taxon>Enterobacterales</taxon>
        <taxon>Pectobacteriaceae</taxon>
        <taxon>Pectobacterium</taxon>
    </lineage>
</organism>